<reference evidence="5" key="1">
    <citation type="journal article" date="2015" name="Proc. Natl. Acad. Sci. U.S.A.">
        <title>Genome sequencing of adzuki bean (Vigna angularis) provides insight into high starch and low fat accumulation and domestication.</title>
        <authorList>
            <person name="Yang K."/>
            <person name="Tian Z."/>
            <person name="Chen C."/>
            <person name="Luo L."/>
            <person name="Zhao B."/>
            <person name="Wang Z."/>
            <person name="Yu L."/>
            <person name="Li Y."/>
            <person name="Sun Y."/>
            <person name="Li W."/>
            <person name="Chen Y."/>
            <person name="Li Y."/>
            <person name="Zhang Y."/>
            <person name="Ai D."/>
            <person name="Zhao J."/>
            <person name="Shang C."/>
            <person name="Ma Y."/>
            <person name="Wu B."/>
            <person name="Wang M."/>
            <person name="Gao L."/>
            <person name="Sun D."/>
            <person name="Zhang P."/>
            <person name="Guo F."/>
            <person name="Wang W."/>
            <person name="Li Y."/>
            <person name="Wang J."/>
            <person name="Varshney R.K."/>
            <person name="Wang J."/>
            <person name="Ling H.Q."/>
            <person name="Wan P."/>
        </authorList>
    </citation>
    <scope>NUCLEOTIDE SEQUENCE</scope>
    <source>
        <strain evidence="5">cv. Jingnong 6</strain>
    </source>
</reference>
<keyword evidence="1" id="KW-0611">Plant defense</keyword>
<protein>
    <recommendedName>
        <fullName evidence="3">TIR domain-containing protein</fullName>
    </recommendedName>
</protein>
<sequence>MARRISLSLSSSHHTWIYDVFLNFRGEDTRFYFTDNLYHSLCQKGIHTFIDQEGLRKGEEITPALFHAIQNSRISIVVFSKNYASSTFCLNELVKILECAKEEGRSIYPIFYVVDPSEIRYQTGTYAEVLSKHEAKFHNDADNEKAKKWRKALQEAANLSGWHFQHGSGSEYEFIEKIVVEIFTKINYIPLYVPNNGIGLENAVQGGSDKIEFIKLEGYNNIQVQWNGKAFKEMKNLKILIIEDATFSTGPEHLPNSLRVLDWSCYPSPSLPPDFNPKRFEIILMPESCLLMFKPQKACLSTKAFILESLSVINLEDCKYLTDLPSLREASLLTTLRLDRCYNLVNIDESIGFLDKLSFLSAKHCTKLKTLAPCIMLTSLETLDLRKCVSLESFPEVLGKMDKIRTICLDHTAIDKLPFPIGNFVWLELLSLKGCVRLHQLPGSICMMPNVNMIIGYGHEGYNFFEKELRSEVSPMAMRIGGSNRYPKIVLCCCLYFPATKRVMIMTFNFRVFINDTLQFNGMCNSLFGEPEQILWCDLEGKVEGVFSEQEWNKAEIVFELDFPMRRNSRNENTTRIFDRGFLPWSLIGVYEEGNNKEDIQFQDPMSIFPLSNTEPPSSLPASLYYAVSRGIPEA</sequence>
<dbReference type="Gene3D" id="3.80.10.10">
    <property type="entry name" value="Ribonuclease Inhibitor"/>
    <property type="match status" value="1"/>
</dbReference>
<dbReference type="AlphaFoldDB" id="A0A0L9VL99"/>
<dbReference type="Proteomes" id="UP000053144">
    <property type="component" value="Chromosome 10"/>
</dbReference>
<dbReference type="InterPro" id="IPR032675">
    <property type="entry name" value="LRR_dom_sf"/>
</dbReference>
<dbReference type="FunFam" id="3.40.50.10140:FF:000007">
    <property type="entry name" value="Disease resistance protein (TIR-NBS-LRR class)"/>
    <property type="match status" value="1"/>
</dbReference>
<name>A0A0L9VL99_PHAAN</name>
<dbReference type="EMBL" id="CM003380">
    <property type="protein sequence ID" value="KOM55494.1"/>
    <property type="molecule type" value="Genomic_DNA"/>
</dbReference>
<proteinExistence type="predicted"/>
<dbReference type="InterPro" id="IPR044974">
    <property type="entry name" value="Disease_R_plants"/>
</dbReference>
<dbReference type="PANTHER" id="PTHR11017">
    <property type="entry name" value="LEUCINE-RICH REPEAT-CONTAINING PROTEIN"/>
    <property type="match status" value="1"/>
</dbReference>
<organism evidence="4 5">
    <name type="scientific">Phaseolus angularis</name>
    <name type="common">Azuki bean</name>
    <name type="synonym">Vigna angularis</name>
    <dbReference type="NCBI Taxonomy" id="3914"/>
    <lineage>
        <taxon>Eukaryota</taxon>
        <taxon>Viridiplantae</taxon>
        <taxon>Streptophyta</taxon>
        <taxon>Embryophyta</taxon>
        <taxon>Tracheophyta</taxon>
        <taxon>Spermatophyta</taxon>
        <taxon>Magnoliopsida</taxon>
        <taxon>eudicotyledons</taxon>
        <taxon>Gunneridae</taxon>
        <taxon>Pentapetalae</taxon>
        <taxon>rosids</taxon>
        <taxon>fabids</taxon>
        <taxon>Fabales</taxon>
        <taxon>Fabaceae</taxon>
        <taxon>Papilionoideae</taxon>
        <taxon>50 kb inversion clade</taxon>
        <taxon>NPAAA clade</taxon>
        <taxon>indigoferoid/millettioid clade</taxon>
        <taxon>Phaseoleae</taxon>
        <taxon>Vigna</taxon>
    </lineage>
</organism>
<dbReference type="SUPFAM" id="SSF52058">
    <property type="entry name" value="L domain-like"/>
    <property type="match status" value="1"/>
</dbReference>
<dbReference type="InterPro" id="IPR058546">
    <property type="entry name" value="RPS4B/Roq1-like_LRR"/>
</dbReference>
<dbReference type="GO" id="GO:0007165">
    <property type="term" value="P:signal transduction"/>
    <property type="evidence" value="ECO:0007669"/>
    <property type="project" value="InterPro"/>
</dbReference>
<dbReference type="PROSITE" id="PS50104">
    <property type="entry name" value="TIR"/>
    <property type="match status" value="1"/>
</dbReference>
<evidence type="ECO:0000313" key="4">
    <source>
        <dbReference type="EMBL" id="KOM55494.1"/>
    </source>
</evidence>
<dbReference type="Gramene" id="KOM55494">
    <property type="protein sequence ID" value="KOM55494"/>
    <property type="gene ID" value="LR48_Vigan10g138600"/>
</dbReference>
<dbReference type="InterPro" id="IPR000157">
    <property type="entry name" value="TIR_dom"/>
</dbReference>
<dbReference type="OMA" id="DKIRTIC"/>
<feature type="domain" description="TIR" evidence="3">
    <location>
        <begin position="16"/>
        <end position="186"/>
    </location>
</feature>
<keyword evidence="2" id="KW-0520">NAD</keyword>
<dbReference type="InterPro" id="IPR035897">
    <property type="entry name" value="Toll_tir_struct_dom_sf"/>
</dbReference>
<evidence type="ECO:0000259" key="3">
    <source>
        <dbReference type="PROSITE" id="PS50104"/>
    </source>
</evidence>
<dbReference type="PANTHER" id="PTHR11017:SF570">
    <property type="entry name" value="DISEASE RESISTANCE PROTEIN (TIR-NBS CLASS)-RELATED"/>
    <property type="match status" value="1"/>
</dbReference>
<gene>
    <name evidence="4" type="ORF">LR48_Vigan10g138600</name>
</gene>
<dbReference type="SUPFAM" id="SSF52200">
    <property type="entry name" value="Toll/Interleukin receptor TIR domain"/>
    <property type="match status" value="1"/>
</dbReference>
<dbReference type="Pfam" id="PF01582">
    <property type="entry name" value="TIR"/>
    <property type="match status" value="1"/>
</dbReference>
<dbReference type="SMART" id="SM00255">
    <property type="entry name" value="TIR"/>
    <property type="match status" value="1"/>
</dbReference>
<dbReference type="Gene3D" id="3.40.50.10140">
    <property type="entry name" value="Toll/interleukin-1 receptor homology (TIR) domain"/>
    <property type="match status" value="1"/>
</dbReference>
<evidence type="ECO:0000313" key="5">
    <source>
        <dbReference type="Proteomes" id="UP000053144"/>
    </source>
</evidence>
<dbReference type="GO" id="GO:0006952">
    <property type="term" value="P:defense response"/>
    <property type="evidence" value="ECO:0007669"/>
    <property type="project" value="InterPro"/>
</dbReference>
<evidence type="ECO:0000256" key="1">
    <source>
        <dbReference type="ARBA" id="ARBA00022821"/>
    </source>
</evidence>
<accession>A0A0L9VL99</accession>
<evidence type="ECO:0000256" key="2">
    <source>
        <dbReference type="ARBA" id="ARBA00023027"/>
    </source>
</evidence>
<dbReference type="Pfam" id="PF23286">
    <property type="entry name" value="LRR_13"/>
    <property type="match status" value="1"/>
</dbReference>